<organism evidence="2 3">
    <name type="scientific">Parerythrobacter lacustris</name>
    <dbReference type="NCBI Taxonomy" id="2969984"/>
    <lineage>
        <taxon>Bacteria</taxon>
        <taxon>Pseudomonadati</taxon>
        <taxon>Pseudomonadota</taxon>
        <taxon>Alphaproteobacteria</taxon>
        <taxon>Sphingomonadales</taxon>
        <taxon>Erythrobacteraceae</taxon>
        <taxon>Parerythrobacter</taxon>
    </lineage>
</organism>
<comment type="caution">
    <text evidence="2">The sequence shown here is derived from an EMBL/GenBank/DDBJ whole genome shotgun (WGS) entry which is preliminary data.</text>
</comment>
<dbReference type="RefSeq" id="WP_257595438.1">
    <property type="nucleotide sequence ID" value="NZ_JANKHH010000004.1"/>
</dbReference>
<protein>
    <recommendedName>
        <fullName evidence="4">DUF1579 domain-containing protein</fullName>
    </recommendedName>
</protein>
<name>A0ABT1XPS4_9SPHN</name>
<sequence length="172" mass="18697">MISGVLASILMQAATTASSAPALPACNTPQHAEFDFWVGEWDVYPNGSADKVAESRIEKLYNGCAIRENWKPLKGGAGGSLNSLDPATGRWHQTWIGSSPGKVEFTGGKVADGIVLTGYWQHIGGPGKHGLVRMTYTPNPNGWVQQFGEVSYDHGANWSPSFDFIYKPRERD</sequence>
<dbReference type="Proteomes" id="UP001206067">
    <property type="component" value="Unassembled WGS sequence"/>
</dbReference>
<evidence type="ECO:0000313" key="2">
    <source>
        <dbReference type="EMBL" id="MCR2833659.1"/>
    </source>
</evidence>
<evidence type="ECO:0008006" key="4">
    <source>
        <dbReference type="Google" id="ProtNLM"/>
    </source>
</evidence>
<dbReference type="EMBL" id="JANKHH010000004">
    <property type="protein sequence ID" value="MCR2833659.1"/>
    <property type="molecule type" value="Genomic_DNA"/>
</dbReference>
<gene>
    <name evidence="2" type="ORF">NSO95_06850</name>
</gene>
<feature type="signal peptide" evidence="1">
    <location>
        <begin position="1"/>
        <end position="19"/>
    </location>
</feature>
<proteinExistence type="predicted"/>
<reference evidence="2 3" key="1">
    <citation type="submission" date="2022-08" db="EMBL/GenBank/DDBJ databases">
        <title>Polyphasic taxonomy analysis of Qipengyuania sp.RS5-5.</title>
        <authorList>
            <person name="Xamxidin M."/>
            <person name="Wu M."/>
        </authorList>
    </citation>
    <scope>NUCLEOTIDE SEQUENCE [LARGE SCALE GENOMIC DNA]</scope>
    <source>
        <strain evidence="2 3">RS5-5</strain>
    </source>
</reference>
<keyword evidence="1" id="KW-0732">Signal</keyword>
<feature type="chain" id="PRO_5046113680" description="DUF1579 domain-containing protein" evidence="1">
    <location>
        <begin position="20"/>
        <end position="172"/>
    </location>
</feature>
<evidence type="ECO:0000256" key="1">
    <source>
        <dbReference type="SAM" id="SignalP"/>
    </source>
</evidence>
<evidence type="ECO:0000313" key="3">
    <source>
        <dbReference type="Proteomes" id="UP001206067"/>
    </source>
</evidence>
<keyword evidence="3" id="KW-1185">Reference proteome</keyword>
<accession>A0ABT1XPS4</accession>